<dbReference type="EMBL" id="JFZA02000012">
    <property type="protein sequence ID" value="KFG90619.1"/>
    <property type="molecule type" value="Genomic_DNA"/>
</dbReference>
<dbReference type="Proteomes" id="UP000024284">
    <property type="component" value="Unassembled WGS sequence"/>
</dbReference>
<dbReference type="InterPro" id="IPR018673">
    <property type="entry name" value="DUF2141"/>
</dbReference>
<evidence type="ECO:0000313" key="1">
    <source>
        <dbReference type="EMBL" id="KFG90619.1"/>
    </source>
</evidence>
<gene>
    <name evidence="1" type="ORF">BV98_001823</name>
</gene>
<evidence type="ECO:0008006" key="3">
    <source>
        <dbReference type="Google" id="ProtNLM"/>
    </source>
</evidence>
<dbReference type="eggNOG" id="COG4704">
    <property type="taxonomic scope" value="Bacteria"/>
</dbReference>
<evidence type="ECO:0000313" key="2">
    <source>
        <dbReference type="Proteomes" id="UP000024284"/>
    </source>
</evidence>
<dbReference type="AlphaFoldDB" id="A0A086PB51"/>
<organism evidence="1 2">
    <name type="scientific">Sphingobium herbicidovorans (strain ATCC 700291 / DSM 11019 / CCUG 56400 / KCTC 2939 / LMG 18315 / NBRC 16415 / MH)</name>
    <name type="common">Sphingomonas herbicidovorans</name>
    <dbReference type="NCBI Taxonomy" id="1219045"/>
    <lineage>
        <taxon>Bacteria</taxon>
        <taxon>Pseudomonadati</taxon>
        <taxon>Pseudomonadota</taxon>
        <taxon>Alphaproteobacteria</taxon>
        <taxon>Sphingomonadales</taxon>
        <taxon>Sphingomonadaceae</taxon>
        <taxon>Sphingobium</taxon>
    </lineage>
</organism>
<accession>A0A086PB51</accession>
<dbReference type="PATRIC" id="fig|1219045.3.peg.1864"/>
<comment type="caution">
    <text evidence="1">The sequence shown here is derived from an EMBL/GenBank/DDBJ whole genome shotgun (WGS) entry which is preliminary data.</text>
</comment>
<reference evidence="1" key="1">
    <citation type="submission" date="2014-08" db="EMBL/GenBank/DDBJ databases">
        <title>Draft genome sequences of Sphingobium herbicidovorans.</title>
        <authorList>
            <person name="Gan H.M."/>
            <person name="Gan H.Y."/>
            <person name="Savka M.A."/>
        </authorList>
    </citation>
    <scope>NUCLEOTIDE SEQUENCE [LARGE SCALE GENOMIC DNA]</scope>
    <source>
        <strain evidence="1">NBRC 16415</strain>
    </source>
</reference>
<protein>
    <recommendedName>
        <fullName evidence="3">DUF2141 domain-containing protein</fullName>
    </recommendedName>
</protein>
<proteinExistence type="predicted"/>
<name>A0A086PB51_SPHHM</name>
<dbReference type="Pfam" id="PF09912">
    <property type="entry name" value="DUF2141"/>
    <property type="match status" value="1"/>
</dbReference>
<sequence length="145" mass="15423">MRMGLLFLGGVMAVLPGAAPISEPQPLSMSVQNLRSNKGALLVCITRSPAYFPDCSHDPDKRHLSVAATTAAIPLGEVVPGDYAIAIIHDENGNGKLDTFAGIPREGVGFSRNPAIRFGAPSFRSAQFQVAGSGVRQEIKIKYFL</sequence>
<keyword evidence="2" id="KW-1185">Reference proteome</keyword>
<dbReference type="STRING" id="76947.GCA_002080435_01163"/>
<dbReference type="OrthoDB" id="9788332at2"/>